<evidence type="ECO:0000256" key="2">
    <source>
        <dbReference type="ARBA" id="ARBA00034247"/>
    </source>
</evidence>
<evidence type="ECO:0000256" key="1">
    <source>
        <dbReference type="ARBA" id="ARBA00012528"/>
    </source>
</evidence>
<evidence type="ECO:0000313" key="5">
    <source>
        <dbReference type="Proteomes" id="UP000048949"/>
    </source>
</evidence>
<accession>A0A0U1NIG8</accession>
<organism evidence="4 5">
    <name type="scientific">Nereida ignava</name>
    <dbReference type="NCBI Taxonomy" id="282199"/>
    <lineage>
        <taxon>Bacteria</taxon>
        <taxon>Pseudomonadati</taxon>
        <taxon>Pseudomonadota</taxon>
        <taxon>Alphaproteobacteria</taxon>
        <taxon>Rhodobacterales</taxon>
        <taxon>Roseobacteraceae</taxon>
        <taxon>Nereida</taxon>
    </lineage>
</organism>
<reference evidence="4 5" key="1">
    <citation type="submission" date="2015-04" db="EMBL/GenBank/DDBJ databases">
        <authorList>
            <person name="Syromyatnikov M.Y."/>
            <person name="Popov V.N."/>
        </authorList>
    </citation>
    <scope>NUCLEOTIDE SEQUENCE [LARGE SCALE GENOMIC DNA]</scope>
    <source>
        <strain evidence="4 5">CECT 5292</strain>
    </source>
</reference>
<evidence type="ECO:0000313" key="4">
    <source>
        <dbReference type="EMBL" id="CRK74485.1"/>
    </source>
</evidence>
<dbReference type="Gene3D" id="3.30.70.270">
    <property type="match status" value="1"/>
</dbReference>
<dbReference type="PANTHER" id="PTHR45138:SF9">
    <property type="entry name" value="DIGUANYLATE CYCLASE DGCM-RELATED"/>
    <property type="match status" value="1"/>
</dbReference>
<gene>
    <name evidence="4" type="primary">yegE</name>
    <name evidence="4" type="ORF">NIG5292_00516</name>
</gene>
<dbReference type="InterPro" id="IPR042463">
    <property type="entry name" value="HNOB_dom_associated_sf"/>
</dbReference>
<dbReference type="PANTHER" id="PTHR45138">
    <property type="entry name" value="REGULATORY COMPONENTS OF SENSORY TRANSDUCTION SYSTEM"/>
    <property type="match status" value="1"/>
</dbReference>
<dbReference type="CDD" id="cd01949">
    <property type="entry name" value="GGDEF"/>
    <property type="match status" value="1"/>
</dbReference>
<dbReference type="InterPro" id="IPR000160">
    <property type="entry name" value="GGDEF_dom"/>
</dbReference>
<dbReference type="Gene3D" id="3.30.450.260">
    <property type="entry name" value="Haem NO binding associated domain"/>
    <property type="match status" value="1"/>
</dbReference>
<sequence length="343" mass="36520">MNVAVSPAFDVVSVNLLQTLLPLHIVVSDGGFITQAGATLSKISGDGSLVGELFDDVFEVIKPAGLQGRRALLATVGSAVHLRFKKPPYTRLKGVVAVDHREGLTVLTLSFGIGVVDAVQRFGLTSRDFAPNDPTIEMLYVVEAKSAAMNESRKLNDRLQHAKLSAEHDAQTDPLTGLHNRRALIQVLESAISAARKFTLIHMDLDYFKAVNDRLGHAAGDAVLSAAAGVMQSHFRGSDCIARTGGDEFVAVMMDTTDGNAVKKLCERLITAIEVPIEVDSNSAAISGSIGFTCSAQYNVPQIGRMMNDADHALYASKRGGRARVTQFEGLSDGATKMNGGPS</sequence>
<protein>
    <recommendedName>
        <fullName evidence="1">diguanylate cyclase</fullName>
        <ecNumber evidence="1">2.7.7.65</ecNumber>
    </recommendedName>
</protein>
<dbReference type="AlphaFoldDB" id="A0A0U1NIG8"/>
<keyword evidence="5" id="KW-1185">Reference proteome</keyword>
<dbReference type="GO" id="GO:0052621">
    <property type="term" value="F:diguanylate cyclase activity"/>
    <property type="evidence" value="ECO:0007669"/>
    <property type="project" value="UniProtKB-EC"/>
</dbReference>
<dbReference type="PROSITE" id="PS50887">
    <property type="entry name" value="GGDEF"/>
    <property type="match status" value="1"/>
</dbReference>
<dbReference type="Proteomes" id="UP000048949">
    <property type="component" value="Unassembled WGS sequence"/>
</dbReference>
<comment type="catalytic activity">
    <reaction evidence="2">
        <text>2 GTP = 3',3'-c-di-GMP + 2 diphosphate</text>
        <dbReference type="Rhea" id="RHEA:24898"/>
        <dbReference type="ChEBI" id="CHEBI:33019"/>
        <dbReference type="ChEBI" id="CHEBI:37565"/>
        <dbReference type="ChEBI" id="CHEBI:58805"/>
        <dbReference type="EC" id="2.7.7.65"/>
    </reaction>
</comment>
<feature type="domain" description="GGDEF" evidence="3">
    <location>
        <begin position="196"/>
        <end position="330"/>
    </location>
</feature>
<dbReference type="SUPFAM" id="SSF55073">
    <property type="entry name" value="Nucleotide cyclase"/>
    <property type="match status" value="1"/>
</dbReference>
<dbReference type="FunFam" id="3.30.70.270:FF:000001">
    <property type="entry name" value="Diguanylate cyclase domain protein"/>
    <property type="match status" value="1"/>
</dbReference>
<dbReference type="EMBL" id="CVQV01000003">
    <property type="protein sequence ID" value="CRK74485.1"/>
    <property type="molecule type" value="Genomic_DNA"/>
</dbReference>
<keyword evidence="4" id="KW-0808">Transferase</keyword>
<dbReference type="Pfam" id="PF00990">
    <property type="entry name" value="GGDEF"/>
    <property type="match status" value="1"/>
</dbReference>
<dbReference type="InterPro" id="IPR050469">
    <property type="entry name" value="Diguanylate_Cyclase"/>
</dbReference>
<dbReference type="STRING" id="282199.GCA_001049735_00516"/>
<name>A0A0U1NIG8_9RHOB</name>
<dbReference type="NCBIfam" id="TIGR00254">
    <property type="entry name" value="GGDEF"/>
    <property type="match status" value="1"/>
</dbReference>
<keyword evidence="4" id="KW-0548">Nucleotidyltransferase</keyword>
<dbReference type="InterPro" id="IPR043128">
    <property type="entry name" value="Rev_trsase/Diguanyl_cyclase"/>
</dbReference>
<evidence type="ECO:0000259" key="3">
    <source>
        <dbReference type="PROSITE" id="PS50887"/>
    </source>
</evidence>
<proteinExistence type="predicted"/>
<dbReference type="InterPro" id="IPR029787">
    <property type="entry name" value="Nucleotide_cyclase"/>
</dbReference>
<dbReference type="EC" id="2.7.7.65" evidence="1"/>
<dbReference type="SMART" id="SM00267">
    <property type="entry name" value="GGDEF"/>
    <property type="match status" value="1"/>
</dbReference>